<protein>
    <recommendedName>
        <fullName evidence="1">HTH OST-type domain-containing protein</fullName>
    </recommendedName>
</protein>
<gene>
    <name evidence="2" type="ORF">F1609_31190</name>
</gene>
<dbReference type="Pfam" id="PF12872">
    <property type="entry name" value="OST-HTH"/>
    <property type="match status" value="1"/>
</dbReference>
<name>A0ABX0MDY8_9BURK</name>
<dbReference type="Gene3D" id="3.30.420.610">
    <property type="entry name" value="LOTUS domain-like"/>
    <property type="match status" value="1"/>
</dbReference>
<keyword evidence="3" id="KW-1185">Reference proteome</keyword>
<dbReference type="CDD" id="cd10146">
    <property type="entry name" value="LabA_like_C"/>
    <property type="match status" value="1"/>
</dbReference>
<dbReference type="EMBL" id="VVIW01000035">
    <property type="protein sequence ID" value="NHZ44589.1"/>
    <property type="molecule type" value="Genomic_DNA"/>
</dbReference>
<proteinExistence type="predicted"/>
<evidence type="ECO:0000313" key="2">
    <source>
        <dbReference type="EMBL" id="NHZ44589.1"/>
    </source>
</evidence>
<comment type="caution">
    <text evidence="2">The sequence shown here is derived from an EMBL/GenBank/DDBJ whole genome shotgun (WGS) entry which is preliminary data.</text>
</comment>
<dbReference type="InterPro" id="IPR025605">
    <property type="entry name" value="OST-HTH/LOTUS_dom"/>
</dbReference>
<organism evidence="2 3">
    <name type="scientific">Massilia aquatica</name>
    <dbReference type="NCBI Taxonomy" id="2609000"/>
    <lineage>
        <taxon>Bacteria</taxon>
        <taxon>Pseudomonadati</taxon>
        <taxon>Pseudomonadota</taxon>
        <taxon>Betaproteobacteria</taxon>
        <taxon>Burkholderiales</taxon>
        <taxon>Oxalobacteraceae</taxon>
        <taxon>Telluria group</taxon>
        <taxon>Massilia</taxon>
    </lineage>
</organism>
<dbReference type="Proteomes" id="UP000819052">
    <property type="component" value="Unassembled WGS sequence"/>
</dbReference>
<dbReference type="RefSeq" id="WP_167081393.1">
    <property type="nucleotide sequence ID" value="NZ_VVIW01000035.1"/>
</dbReference>
<accession>A0ABX0MDY8</accession>
<dbReference type="InterPro" id="IPR041966">
    <property type="entry name" value="LOTUS-like"/>
</dbReference>
<sequence>MTTEPESSQSTVDVDGVLKALQHEVQRKLSRCMLRLQQYERSFKAMVAGMAVEGPVAQLQAVQDQKRASMSTKTLGTLVGMFTGNHLTSASTDVEAEPDDDASSIGQPVDVAWASTRFNLSMSPERYTQTKDGLAELVALRNDLVHHLIERFDLFDENGCRAAATHLDTCYEQIDAHVLRLKDWAMSLEETRALMASYVQSKVFEDAFVHGINPDGSVCWPQSTIVECLRNAEMACQEDGWTSIDAAIGFIAKENRDQVPSRYGCKTWRQVLRKSGLFEVRCPASTVGAVGRAWYRSRSEGPGAPKAAVL</sequence>
<reference evidence="2 3" key="1">
    <citation type="submission" date="2019-09" db="EMBL/GenBank/DDBJ databases">
        <title>Taxonomy of Antarctic Massilia spp.: description of Massilia rubra sp. nov., Massilia aquatica sp. nov., Massilia mucilaginosa sp. nov., Massilia frigida sp. nov. isolated from streams, lakes and regoliths.</title>
        <authorList>
            <person name="Holochova P."/>
            <person name="Sedlacek I."/>
            <person name="Kralova S."/>
            <person name="Maslanova I."/>
            <person name="Busse H.-J."/>
            <person name="Stankova E."/>
            <person name="Vrbovska V."/>
            <person name="Kovarovic V."/>
            <person name="Bartak M."/>
            <person name="Svec P."/>
            <person name="Pantucek R."/>
        </authorList>
    </citation>
    <scope>NUCLEOTIDE SEQUENCE [LARGE SCALE GENOMIC DNA]</scope>
    <source>
        <strain evidence="2 3">CCM 8693</strain>
    </source>
</reference>
<evidence type="ECO:0000313" key="3">
    <source>
        <dbReference type="Proteomes" id="UP000819052"/>
    </source>
</evidence>
<evidence type="ECO:0000259" key="1">
    <source>
        <dbReference type="Pfam" id="PF12872"/>
    </source>
</evidence>
<feature type="domain" description="HTH OST-type" evidence="1">
    <location>
        <begin position="219"/>
        <end position="282"/>
    </location>
</feature>